<evidence type="ECO:0000256" key="1">
    <source>
        <dbReference type="SAM" id="MobiDB-lite"/>
    </source>
</evidence>
<accession>A0A8H3EN43</accession>
<comment type="caution">
    <text evidence="2">The sequence shown here is derived from an EMBL/GenBank/DDBJ whole genome shotgun (WGS) entry which is preliminary data.</text>
</comment>
<evidence type="ECO:0000313" key="2">
    <source>
        <dbReference type="EMBL" id="CAF9907453.1"/>
    </source>
</evidence>
<proteinExistence type="predicted"/>
<dbReference type="AlphaFoldDB" id="A0A8H3EN43"/>
<name>A0A8H3EN43_9LECA</name>
<dbReference type="OrthoDB" id="5297935at2759"/>
<feature type="region of interest" description="Disordered" evidence="1">
    <location>
        <begin position="214"/>
        <end position="243"/>
    </location>
</feature>
<feature type="compositionally biased region" description="Polar residues" evidence="1">
    <location>
        <begin position="214"/>
        <end position="224"/>
    </location>
</feature>
<reference evidence="2" key="1">
    <citation type="submission" date="2021-03" db="EMBL/GenBank/DDBJ databases">
        <authorList>
            <person name="Tagirdzhanova G."/>
        </authorList>
    </citation>
    <scope>NUCLEOTIDE SEQUENCE</scope>
</reference>
<dbReference type="Proteomes" id="UP000664534">
    <property type="component" value="Unassembled WGS sequence"/>
</dbReference>
<gene>
    <name evidence="2" type="ORF">IMSHALPRED_005533</name>
</gene>
<sequence>MTSPYDPYGKIYTILSQEWTAVLWSFEPVFIPQIFREHFVLVLGWTTGRRGYVSIAMVSTAPINPYSHYDRQQIIPNIPDGANPDHYLRIRSPRRRAVADDITIMLRKNKRSSALVELSYVKLDSVWEVPLAILREVPRTGMQLMLRPVAMEKIMRFYSKWGWDQAWGQTYQSLPQCLQWSACCQDQNESGSPESIKPCGQAEYPPMTRQPCRTMNRLSSSGTVEQDGDTEGETLAESDSTGSWDSAYKLDDEMVYAGDAHCAALAKLLREAQS</sequence>
<keyword evidence="3" id="KW-1185">Reference proteome</keyword>
<evidence type="ECO:0000313" key="3">
    <source>
        <dbReference type="Proteomes" id="UP000664534"/>
    </source>
</evidence>
<organism evidence="2 3">
    <name type="scientific">Imshaugia aleurites</name>
    <dbReference type="NCBI Taxonomy" id="172621"/>
    <lineage>
        <taxon>Eukaryota</taxon>
        <taxon>Fungi</taxon>
        <taxon>Dikarya</taxon>
        <taxon>Ascomycota</taxon>
        <taxon>Pezizomycotina</taxon>
        <taxon>Lecanoromycetes</taxon>
        <taxon>OSLEUM clade</taxon>
        <taxon>Lecanoromycetidae</taxon>
        <taxon>Lecanorales</taxon>
        <taxon>Lecanorineae</taxon>
        <taxon>Parmeliaceae</taxon>
        <taxon>Imshaugia</taxon>
    </lineage>
</organism>
<dbReference type="EMBL" id="CAJPDT010000003">
    <property type="protein sequence ID" value="CAF9907453.1"/>
    <property type="molecule type" value="Genomic_DNA"/>
</dbReference>
<feature type="compositionally biased region" description="Acidic residues" evidence="1">
    <location>
        <begin position="226"/>
        <end position="236"/>
    </location>
</feature>
<protein>
    <submittedName>
        <fullName evidence="2">Uncharacterized protein</fullName>
    </submittedName>
</protein>